<proteinExistence type="inferred from homology"/>
<dbReference type="PANTHER" id="PTHR14344">
    <property type="entry name" value="WD REPEAT PROTEIN"/>
    <property type="match status" value="1"/>
</dbReference>
<dbReference type="InterPro" id="IPR051973">
    <property type="entry name" value="tRNA_Anticodon_Mtase-Reg"/>
</dbReference>
<dbReference type="EMBL" id="ASPP01013898">
    <property type="protein sequence ID" value="ETO19214.1"/>
    <property type="molecule type" value="Genomic_DNA"/>
</dbReference>
<evidence type="ECO:0000256" key="2">
    <source>
        <dbReference type="ARBA" id="ARBA00022490"/>
    </source>
</evidence>
<dbReference type="InterPro" id="IPR015943">
    <property type="entry name" value="WD40/YVTN_repeat-like_dom_sf"/>
</dbReference>
<organism evidence="7 8">
    <name type="scientific">Reticulomyxa filosa</name>
    <dbReference type="NCBI Taxonomy" id="46433"/>
    <lineage>
        <taxon>Eukaryota</taxon>
        <taxon>Sar</taxon>
        <taxon>Rhizaria</taxon>
        <taxon>Retaria</taxon>
        <taxon>Foraminifera</taxon>
        <taxon>Monothalamids</taxon>
        <taxon>Reticulomyxidae</taxon>
        <taxon>Reticulomyxa</taxon>
    </lineage>
</organism>
<comment type="caution">
    <text evidence="7">The sequence shown here is derived from an EMBL/GenBank/DDBJ whole genome shotgun (WGS) entry which is preliminary data.</text>
</comment>
<gene>
    <name evidence="7" type="ORF">RFI_18015</name>
</gene>
<name>X6N0E6_RETFI</name>
<accession>X6N0E6</accession>
<sequence>MLSMSNLVKLNCKSEVTALKFIEHGRFLVAGEGSYLTFFDASTGRYLSQHRILSRNKIHVIECFPVNFPSTNNQNENNASEYQIIICGGGREFQIVFRLLKAPVIVNDWILDCTLLEKETMAIYDLQLKYGATAITAALKYQCTISNDHNCMLYCLKFFGSKRSNLRVVAGDLFEINQVSTELDDRITSTNKKRNDTENKSKVMFCADRKGTIFSVAWSKDGKYFAYASDDRT</sequence>
<protein>
    <submittedName>
        <fullName evidence="7">Uncharacterized protein</fullName>
    </submittedName>
</protein>
<dbReference type="PANTHER" id="PTHR14344:SF3">
    <property type="entry name" value="WD REPEAT-CONTAINING PROTEIN 6"/>
    <property type="match status" value="1"/>
</dbReference>
<dbReference type="Gene3D" id="2.130.10.10">
    <property type="entry name" value="YVTN repeat-like/Quinoprotein amine dehydrogenase"/>
    <property type="match status" value="1"/>
</dbReference>
<keyword evidence="8" id="KW-1185">Reference proteome</keyword>
<feature type="non-terminal residue" evidence="7">
    <location>
        <position position="233"/>
    </location>
</feature>
<comment type="similarity">
    <text evidence="6">Belongs to the WD repeat WDR6 family.</text>
</comment>
<evidence type="ECO:0000256" key="4">
    <source>
        <dbReference type="ARBA" id="ARBA00022694"/>
    </source>
</evidence>
<dbReference type="Pfam" id="PF00400">
    <property type="entry name" value="WD40"/>
    <property type="match status" value="1"/>
</dbReference>
<dbReference type="InterPro" id="IPR001680">
    <property type="entry name" value="WD40_rpt"/>
</dbReference>
<evidence type="ECO:0000256" key="3">
    <source>
        <dbReference type="ARBA" id="ARBA00022574"/>
    </source>
</evidence>
<evidence type="ECO:0000313" key="8">
    <source>
        <dbReference type="Proteomes" id="UP000023152"/>
    </source>
</evidence>
<keyword evidence="3" id="KW-0853">WD repeat</keyword>
<keyword evidence="2" id="KW-0963">Cytoplasm</keyword>
<dbReference type="SUPFAM" id="SSF50978">
    <property type="entry name" value="WD40 repeat-like"/>
    <property type="match status" value="1"/>
</dbReference>
<dbReference type="Proteomes" id="UP000023152">
    <property type="component" value="Unassembled WGS sequence"/>
</dbReference>
<evidence type="ECO:0000256" key="6">
    <source>
        <dbReference type="ARBA" id="ARBA00038255"/>
    </source>
</evidence>
<reference evidence="7 8" key="1">
    <citation type="journal article" date="2013" name="Curr. Biol.">
        <title>The Genome of the Foraminiferan Reticulomyxa filosa.</title>
        <authorList>
            <person name="Glockner G."/>
            <person name="Hulsmann N."/>
            <person name="Schleicher M."/>
            <person name="Noegel A.A."/>
            <person name="Eichinger L."/>
            <person name="Gallinger C."/>
            <person name="Pawlowski J."/>
            <person name="Sierra R."/>
            <person name="Euteneuer U."/>
            <person name="Pillet L."/>
            <person name="Moustafa A."/>
            <person name="Platzer M."/>
            <person name="Groth M."/>
            <person name="Szafranski K."/>
            <person name="Schliwa M."/>
        </authorList>
    </citation>
    <scope>NUCLEOTIDE SEQUENCE [LARGE SCALE GENOMIC DNA]</scope>
</reference>
<keyword evidence="5" id="KW-0677">Repeat</keyword>
<dbReference type="AlphaFoldDB" id="X6N0E6"/>
<comment type="subcellular location">
    <subcellularLocation>
        <location evidence="1">Cytoplasm</location>
    </subcellularLocation>
</comment>
<evidence type="ECO:0000256" key="5">
    <source>
        <dbReference type="ARBA" id="ARBA00022737"/>
    </source>
</evidence>
<keyword evidence="4" id="KW-0819">tRNA processing</keyword>
<evidence type="ECO:0000313" key="7">
    <source>
        <dbReference type="EMBL" id="ETO19214.1"/>
    </source>
</evidence>
<dbReference type="InterPro" id="IPR036322">
    <property type="entry name" value="WD40_repeat_dom_sf"/>
</dbReference>
<dbReference type="GO" id="GO:0030488">
    <property type="term" value="P:tRNA methylation"/>
    <property type="evidence" value="ECO:0007669"/>
    <property type="project" value="TreeGrafter"/>
</dbReference>
<evidence type="ECO:0000256" key="1">
    <source>
        <dbReference type="ARBA" id="ARBA00004496"/>
    </source>
</evidence>
<dbReference type="GO" id="GO:0005737">
    <property type="term" value="C:cytoplasm"/>
    <property type="evidence" value="ECO:0007669"/>
    <property type="project" value="UniProtKB-SubCell"/>
</dbReference>